<evidence type="ECO:0000313" key="2">
    <source>
        <dbReference type="EMBL" id="SFS11590.1"/>
    </source>
</evidence>
<dbReference type="AlphaFoldDB" id="A0AA94KZN0"/>
<comment type="caution">
    <text evidence="2">The sequence shown here is derived from an EMBL/GenBank/DDBJ whole genome shotgun (WGS) entry which is preliminary data.</text>
</comment>
<feature type="region of interest" description="Disordered" evidence="1">
    <location>
        <begin position="1"/>
        <end position="20"/>
    </location>
</feature>
<gene>
    <name evidence="2" type="ORF">SAMN04487783_1599</name>
</gene>
<protein>
    <submittedName>
        <fullName evidence="2">Uncharacterized protein</fullName>
    </submittedName>
</protein>
<dbReference type="Proteomes" id="UP000198506">
    <property type="component" value="Unassembled WGS sequence"/>
</dbReference>
<evidence type="ECO:0000313" key="3">
    <source>
        <dbReference type="Proteomes" id="UP000198506"/>
    </source>
</evidence>
<keyword evidence="3" id="KW-1185">Reference proteome</keyword>
<organism evidence="2 3">
    <name type="scientific">Agrococcus baldri</name>
    <dbReference type="NCBI Taxonomy" id="153730"/>
    <lineage>
        <taxon>Bacteria</taxon>
        <taxon>Bacillati</taxon>
        <taxon>Actinomycetota</taxon>
        <taxon>Actinomycetes</taxon>
        <taxon>Micrococcales</taxon>
        <taxon>Microbacteriaceae</taxon>
        <taxon>Agrococcus</taxon>
    </lineage>
</organism>
<sequence>MVQTMEDGSWSLHLREQSKRTGPLTKIDWERCPDAHCRGLGAKRPPLTSVWSIALEGLAALTASIGLRPGALSADPIDLVLPERA</sequence>
<dbReference type="EMBL" id="FOZN01000002">
    <property type="protein sequence ID" value="SFS11590.1"/>
    <property type="molecule type" value="Genomic_DNA"/>
</dbReference>
<name>A0AA94KZN0_9MICO</name>
<reference evidence="2 3" key="1">
    <citation type="submission" date="2016-10" db="EMBL/GenBank/DDBJ databases">
        <authorList>
            <person name="Varghese N."/>
            <person name="Submissions S."/>
        </authorList>
    </citation>
    <scope>NUCLEOTIDE SEQUENCE [LARGE SCALE GENOMIC DNA]</scope>
    <source>
        <strain evidence="2 3">IAM 15147</strain>
    </source>
</reference>
<evidence type="ECO:0000256" key="1">
    <source>
        <dbReference type="SAM" id="MobiDB-lite"/>
    </source>
</evidence>
<proteinExistence type="predicted"/>
<accession>A0AA94KZN0</accession>